<dbReference type="PANTHER" id="PTHR43371">
    <property type="entry name" value="VITAMIN B12-DEPENDENT RIBONUCLEOTIDE REDUCTASE"/>
    <property type="match status" value="1"/>
</dbReference>
<keyword evidence="10" id="KW-0237">DNA synthesis</keyword>
<dbReference type="GO" id="GO:0005524">
    <property type="term" value="F:ATP binding"/>
    <property type="evidence" value="ECO:0007669"/>
    <property type="project" value="UniProtKB-KW"/>
</dbReference>
<sequence length="606" mass="67779">MGSEDLSNFKDDLEISLNARKILQKKYLIRDVDGNITETPSELFRRVAREIAKIDRLYDHDADVEKTEEEFFNVMSCFEFLPNSPTLMNAGTSINQLSACFVLPVGDSMGEIFDALKYMALIHKSGGGVGFSFSDLRPQGDIVKSTKGIASGPLSFMRIFDVATDVVKQGGKRRGANMGILNIKHPDILEFIAAKEQEGFLSNFNLSVAVDDEFMQKVEDDEEYELINPRNNEAVTRLRALEVFNSVVEKAWKSGDPGIIFLDEINRKNPTKGAGKIEATNPCGEQPLLPYESCNLGSINLVKMVKNGKINWDKLRNIIRTAVHFLDNVIDANNFPIHQIEVQTLKNRKIGLGIMGFAEMLIMLNVPYDSQEAIKIAEELMSFIETTSRGVSAELGRLRGSFPDFNGSIWDFKGYGAMRNATITTIAPTGTLSIIANVTSSIEPLFAVSFIRKVMEGTELIEVNPLFEKIAKDEGFYSTELMMSIVKRGSIQDILDIPEDTRRLFVTAHDIDPQWHVRMQAAFQRHVDNAVSKTVNLPHAASINDVKKVFLLAHKLKCKGITVYRYASKKKQVLYINKDSQDGNGEKYFCVDLEYAGGCPKIHCPD</sequence>
<gene>
    <name evidence="13" type="ordered locus">MSWAN_0567</name>
</gene>
<dbReference type="EMBL" id="CP002772">
    <property type="protein sequence ID" value="AEG17605.1"/>
    <property type="molecule type" value="Genomic_DNA"/>
</dbReference>
<dbReference type="InterPro" id="IPR013344">
    <property type="entry name" value="RNR_NrdJ/NrdZ"/>
</dbReference>
<dbReference type="KEGG" id="mew:MSWAN_0567"/>
<evidence type="ECO:0000256" key="5">
    <source>
        <dbReference type="ARBA" id="ARBA00022840"/>
    </source>
</evidence>
<dbReference type="eggNOG" id="arCOG03713">
    <property type="taxonomic scope" value="Archaea"/>
</dbReference>
<name>F6D5I8_METPW</name>
<keyword evidence="4 10" id="KW-0547">Nucleotide-binding</keyword>
<dbReference type="Proteomes" id="UP000009231">
    <property type="component" value="Chromosome"/>
</dbReference>
<keyword evidence="6 10" id="KW-0560">Oxidoreductase</keyword>
<dbReference type="InterPro" id="IPR000788">
    <property type="entry name" value="RNR_lg_C"/>
</dbReference>
<dbReference type="UniPathway" id="UPA00326"/>
<feature type="domain" description="Ribonucleotide reductase large subunit C-terminal" evidence="12">
    <location>
        <begin position="98"/>
        <end position="410"/>
    </location>
</feature>
<feature type="domain" description="Ribonucleotide reductase large subunit N-terminal" evidence="11">
    <location>
        <begin position="15"/>
        <end position="93"/>
    </location>
</feature>
<evidence type="ECO:0000256" key="8">
    <source>
        <dbReference type="ARBA" id="ARBA00023285"/>
    </source>
</evidence>
<dbReference type="InterPro" id="IPR050862">
    <property type="entry name" value="RdRp_reductase_class-2"/>
</dbReference>
<keyword evidence="7" id="KW-1015">Disulfide bond</keyword>
<protein>
    <recommendedName>
        <fullName evidence="10">Vitamin B12-dependent ribonucleotide reductase</fullName>
        <ecNumber evidence="10">1.17.4.1</ecNumber>
    </recommendedName>
</protein>
<dbReference type="InterPro" id="IPR008926">
    <property type="entry name" value="RNR_R1-su_N"/>
</dbReference>
<dbReference type="eggNOG" id="arCOG04276">
    <property type="taxonomic scope" value="Archaea"/>
</dbReference>
<evidence type="ECO:0000256" key="6">
    <source>
        <dbReference type="ARBA" id="ARBA00023002"/>
    </source>
</evidence>
<comment type="function">
    <text evidence="10">Catalyzes the reduction of ribonucleotides to deoxyribonucleotides. May function to provide a pool of deoxyribonucleotide precursors for DNA repair during oxygen limitation and/or for immediate growth after restoration of oxygen.</text>
</comment>
<dbReference type="Gene3D" id="3.20.70.20">
    <property type="match status" value="1"/>
</dbReference>
<evidence type="ECO:0000256" key="10">
    <source>
        <dbReference type="RuleBase" id="RU364064"/>
    </source>
</evidence>
<comment type="catalytic activity">
    <reaction evidence="9 10">
        <text>a 2'-deoxyribonucleoside 5'-diphosphate + [thioredoxin]-disulfide + H2O = a ribonucleoside 5'-diphosphate + [thioredoxin]-dithiol</text>
        <dbReference type="Rhea" id="RHEA:23252"/>
        <dbReference type="Rhea" id="RHEA-COMP:10698"/>
        <dbReference type="Rhea" id="RHEA-COMP:10700"/>
        <dbReference type="ChEBI" id="CHEBI:15377"/>
        <dbReference type="ChEBI" id="CHEBI:29950"/>
        <dbReference type="ChEBI" id="CHEBI:50058"/>
        <dbReference type="ChEBI" id="CHEBI:57930"/>
        <dbReference type="ChEBI" id="CHEBI:73316"/>
        <dbReference type="EC" id="1.17.4.1"/>
    </reaction>
</comment>
<evidence type="ECO:0000313" key="13">
    <source>
        <dbReference type="EMBL" id="AEG17605.1"/>
    </source>
</evidence>
<keyword evidence="3 10" id="KW-0846">Cobalamin</keyword>
<dbReference type="SUPFAM" id="SSF48168">
    <property type="entry name" value="R1 subunit of ribonucleotide reductase, N-terminal domain"/>
    <property type="match status" value="1"/>
</dbReference>
<dbReference type="Pfam" id="PF02867">
    <property type="entry name" value="Ribonuc_red_lgC"/>
    <property type="match status" value="2"/>
</dbReference>
<keyword evidence="14" id="KW-1185">Reference proteome</keyword>
<dbReference type="CDD" id="cd02888">
    <property type="entry name" value="RNR_II_dimer"/>
    <property type="match status" value="1"/>
</dbReference>
<dbReference type="SUPFAM" id="SSF51998">
    <property type="entry name" value="PFL-like glycyl radical enzymes"/>
    <property type="match status" value="1"/>
</dbReference>
<evidence type="ECO:0000256" key="9">
    <source>
        <dbReference type="ARBA" id="ARBA00047754"/>
    </source>
</evidence>
<evidence type="ECO:0000256" key="3">
    <source>
        <dbReference type="ARBA" id="ARBA00022628"/>
    </source>
</evidence>
<dbReference type="GO" id="GO:0004748">
    <property type="term" value="F:ribonucleoside-diphosphate reductase activity, thioredoxin disulfide as acceptor"/>
    <property type="evidence" value="ECO:0007669"/>
    <property type="project" value="UniProtKB-EC"/>
</dbReference>
<dbReference type="HOGENOM" id="CLU_000404_2_3_2"/>
<keyword evidence="8 10" id="KW-0170">Cobalt</keyword>
<proteinExistence type="inferred from homology"/>
<dbReference type="NCBIfam" id="TIGR02504">
    <property type="entry name" value="NrdJ_Z"/>
    <property type="match status" value="1"/>
</dbReference>
<evidence type="ECO:0000313" key="14">
    <source>
        <dbReference type="Proteomes" id="UP000009231"/>
    </source>
</evidence>
<dbReference type="NCBIfam" id="NF006417">
    <property type="entry name" value="PRK08665.1"/>
    <property type="match status" value="1"/>
</dbReference>
<evidence type="ECO:0000259" key="12">
    <source>
        <dbReference type="Pfam" id="PF02867"/>
    </source>
</evidence>
<dbReference type="GO" id="GO:0031419">
    <property type="term" value="F:cobalamin binding"/>
    <property type="evidence" value="ECO:0007669"/>
    <property type="project" value="UniProtKB-KW"/>
</dbReference>
<dbReference type="AlphaFoldDB" id="F6D5I8"/>
<organism evidence="13 14">
    <name type="scientific">Methanobacterium paludis (strain DSM 25820 / JCM 18151 / SWAN1)</name>
    <dbReference type="NCBI Taxonomy" id="868131"/>
    <lineage>
        <taxon>Archaea</taxon>
        <taxon>Methanobacteriati</taxon>
        <taxon>Methanobacteriota</taxon>
        <taxon>Methanomada group</taxon>
        <taxon>Methanobacteria</taxon>
        <taxon>Methanobacteriales</taxon>
        <taxon>Methanobacteriaceae</taxon>
        <taxon>Methanobacterium</taxon>
    </lineage>
</organism>
<reference evidence="13 14" key="1">
    <citation type="journal article" date="2014" name="Int. J. Syst. Evol. Microbiol.">
        <title>Methanobacterium paludis sp. nov. and a novel strain of Methanobacterium lacus isolated from northern peatlands.</title>
        <authorList>
            <person name="Cadillo-Quiroz H."/>
            <person name="Brauer S.L."/>
            <person name="Goodson N."/>
            <person name="Yavitt J.B."/>
            <person name="Zinder S.H."/>
        </authorList>
    </citation>
    <scope>NUCLEOTIDE SEQUENCE [LARGE SCALE GENOMIC DNA]</scope>
    <source>
        <strain evidence="14">DSM 25820 / JCM 18151 / SWAN1</strain>
    </source>
</reference>
<evidence type="ECO:0000256" key="1">
    <source>
        <dbReference type="ARBA" id="ARBA00001922"/>
    </source>
</evidence>
<evidence type="ECO:0000256" key="4">
    <source>
        <dbReference type="ARBA" id="ARBA00022741"/>
    </source>
</evidence>
<keyword evidence="5" id="KW-0067">ATP-binding</keyword>
<dbReference type="GO" id="GO:0071897">
    <property type="term" value="P:DNA biosynthetic process"/>
    <property type="evidence" value="ECO:0007669"/>
    <property type="project" value="UniProtKB-KW"/>
</dbReference>
<dbReference type="PRINTS" id="PR01183">
    <property type="entry name" value="RIBORDTASEM1"/>
</dbReference>
<dbReference type="FunFam" id="3.20.70.20:FF:000018">
    <property type="entry name" value="Vitamin B12-dependent ribonucleotide reductase"/>
    <property type="match status" value="1"/>
</dbReference>
<dbReference type="EC" id="1.17.4.1" evidence="10"/>
<dbReference type="PANTHER" id="PTHR43371:SF1">
    <property type="entry name" value="RIBONUCLEOSIDE-DIPHOSPHATE REDUCTASE"/>
    <property type="match status" value="1"/>
</dbReference>
<evidence type="ECO:0000256" key="7">
    <source>
        <dbReference type="ARBA" id="ARBA00023157"/>
    </source>
</evidence>
<feature type="domain" description="Ribonucleotide reductase large subunit C-terminal" evidence="12">
    <location>
        <begin position="418"/>
        <end position="564"/>
    </location>
</feature>
<comment type="cofactor">
    <cofactor evidence="1 10">
        <name>adenosylcob(III)alamin</name>
        <dbReference type="ChEBI" id="CHEBI:18408"/>
    </cofactor>
</comment>
<evidence type="ECO:0000259" key="11">
    <source>
        <dbReference type="Pfam" id="PF00317"/>
    </source>
</evidence>
<dbReference type="OrthoDB" id="6188at2157"/>
<accession>F6D5I8</accession>
<dbReference type="Pfam" id="PF00317">
    <property type="entry name" value="Ribonuc_red_lgN"/>
    <property type="match status" value="1"/>
</dbReference>
<evidence type="ECO:0000256" key="2">
    <source>
        <dbReference type="ARBA" id="ARBA00007405"/>
    </source>
</evidence>
<dbReference type="InterPro" id="IPR013509">
    <property type="entry name" value="RNR_lsu_N"/>
</dbReference>
<dbReference type="STRING" id="868131.MSWAN_0567"/>
<dbReference type="GO" id="GO:0009263">
    <property type="term" value="P:deoxyribonucleotide biosynthetic process"/>
    <property type="evidence" value="ECO:0007669"/>
    <property type="project" value="InterPro"/>
</dbReference>
<comment type="similarity">
    <text evidence="2 10">Belongs to the ribonucleoside diphosphate reductase class-2 family.</text>
</comment>